<dbReference type="InParanoid" id="A0A2K1IA44"/>
<reference evidence="2" key="3">
    <citation type="submission" date="2020-12" db="UniProtKB">
        <authorList>
            <consortium name="EnsemblPlants"/>
        </authorList>
    </citation>
    <scope>IDENTIFICATION</scope>
</reference>
<organism evidence="1">
    <name type="scientific">Physcomitrium patens</name>
    <name type="common">Spreading-leaved earth moss</name>
    <name type="synonym">Physcomitrella patens</name>
    <dbReference type="NCBI Taxonomy" id="3218"/>
    <lineage>
        <taxon>Eukaryota</taxon>
        <taxon>Viridiplantae</taxon>
        <taxon>Streptophyta</taxon>
        <taxon>Embryophyta</taxon>
        <taxon>Bryophyta</taxon>
        <taxon>Bryophytina</taxon>
        <taxon>Bryopsida</taxon>
        <taxon>Funariidae</taxon>
        <taxon>Funariales</taxon>
        <taxon>Funariaceae</taxon>
        <taxon>Physcomitrium</taxon>
    </lineage>
</organism>
<reference evidence="1 3" key="2">
    <citation type="journal article" date="2018" name="Plant J.">
        <title>The Physcomitrella patens chromosome-scale assembly reveals moss genome structure and evolution.</title>
        <authorList>
            <person name="Lang D."/>
            <person name="Ullrich K.K."/>
            <person name="Murat F."/>
            <person name="Fuchs J."/>
            <person name="Jenkins J."/>
            <person name="Haas F.B."/>
            <person name="Piednoel M."/>
            <person name="Gundlach H."/>
            <person name="Van Bel M."/>
            <person name="Meyberg R."/>
            <person name="Vives C."/>
            <person name="Morata J."/>
            <person name="Symeonidi A."/>
            <person name="Hiss M."/>
            <person name="Muchero W."/>
            <person name="Kamisugi Y."/>
            <person name="Saleh O."/>
            <person name="Blanc G."/>
            <person name="Decker E.L."/>
            <person name="van Gessel N."/>
            <person name="Grimwood J."/>
            <person name="Hayes R.D."/>
            <person name="Graham S.W."/>
            <person name="Gunter L.E."/>
            <person name="McDaniel S.F."/>
            <person name="Hoernstein S.N.W."/>
            <person name="Larsson A."/>
            <person name="Li F.W."/>
            <person name="Perroud P.F."/>
            <person name="Phillips J."/>
            <person name="Ranjan P."/>
            <person name="Rokshar D.S."/>
            <person name="Rothfels C.J."/>
            <person name="Schneider L."/>
            <person name="Shu S."/>
            <person name="Stevenson D.W."/>
            <person name="Thummler F."/>
            <person name="Tillich M."/>
            <person name="Villarreal Aguilar J.C."/>
            <person name="Widiez T."/>
            <person name="Wong G.K."/>
            <person name="Wymore A."/>
            <person name="Zhang Y."/>
            <person name="Zimmer A.D."/>
            <person name="Quatrano R.S."/>
            <person name="Mayer K.F.X."/>
            <person name="Goodstein D."/>
            <person name="Casacuberta J.M."/>
            <person name="Vandepoele K."/>
            <person name="Reski R."/>
            <person name="Cuming A.C."/>
            <person name="Tuskan G.A."/>
            <person name="Maumus F."/>
            <person name="Salse J."/>
            <person name="Schmutz J."/>
            <person name="Rensing S.A."/>
        </authorList>
    </citation>
    <scope>NUCLEOTIDE SEQUENCE [LARGE SCALE GENOMIC DNA]</scope>
    <source>
        <strain evidence="2 3">cv. Gransden 2004</strain>
    </source>
</reference>
<dbReference type="Gramene" id="Pp3c27_510V3.1">
    <property type="protein sequence ID" value="Pp3c27_510V3.1"/>
    <property type="gene ID" value="Pp3c27_510"/>
</dbReference>
<dbReference type="Proteomes" id="UP000006727">
    <property type="component" value="Chromosome 27"/>
</dbReference>
<evidence type="ECO:0000313" key="1">
    <source>
        <dbReference type="EMBL" id="PNR26150.1"/>
    </source>
</evidence>
<evidence type="ECO:0000313" key="2">
    <source>
        <dbReference type="EnsemblPlants" id="Pp3c27_510V3.1"/>
    </source>
</evidence>
<reference evidence="1 3" key="1">
    <citation type="journal article" date="2008" name="Science">
        <title>The Physcomitrella genome reveals evolutionary insights into the conquest of land by plants.</title>
        <authorList>
            <person name="Rensing S."/>
            <person name="Lang D."/>
            <person name="Zimmer A."/>
            <person name="Terry A."/>
            <person name="Salamov A."/>
            <person name="Shapiro H."/>
            <person name="Nishiyama T."/>
            <person name="Perroud P.-F."/>
            <person name="Lindquist E."/>
            <person name="Kamisugi Y."/>
            <person name="Tanahashi T."/>
            <person name="Sakakibara K."/>
            <person name="Fujita T."/>
            <person name="Oishi K."/>
            <person name="Shin-I T."/>
            <person name="Kuroki Y."/>
            <person name="Toyoda A."/>
            <person name="Suzuki Y."/>
            <person name="Hashimoto A."/>
            <person name="Yamaguchi K."/>
            <person name="Sugano A."/>
            <person name="Kohara Y."/>
            <person name="Fujiyama A."/>
            <person name="Anterola A."/>
            <person name="Aoki S."/>
            <person name="Ashton N."/>
            <person name="Barbazuk W.B."/>
            <person name="Barker E."/>
            <person name="Bennetzen J."/>
            <person name="Bezanilla M."/>
            <person name="Blankenship R."/>
            <person name="Cho S.H."/>
            <person name="Dutcher S."/>
            <person name="Estelle M."/>
            <person name="Fawcett J.A."/>
            <person name="Gundlach H."/>
            <person name="Hanada K."/>
            <person name="Heyl A."/>
            <person name="Hicks K.A."/>
            <person name="Hugh J."/>
            <person name="Lohr M."/>
            <person name="Mayer K."/>
            <person name="Melkozernov A."/>
            <person name="Murata T."/>
            <person name="Nelson D."/>
            <person name="Pils B."/>
            <person name="Prigge M."/>
            <person name="Reiss B."/>
            <person name="Renner T."/>
            <person name="Rombauts S."/>
            <person name="Rushton P."/>
            <person name="Sanderfoot A."/>
            <person name="Schween G."/>
            <person name="Shiu S.-H."/>
            <person name="Stueber K."/>
            <person name="Theodoulou F.L."/>
            <person name="Tu H."/>
            <person name="Van de Peer Y."/>
            <person name="Verrier P.J."/>
            <person name="Waters E."/>
            <person name="Wood A."/>
            <person name="Yang L."/>
            <person name="Cove D."/>
            <person name="Cuming A."/>
            <person name="Hasebe M."/>
            <person name="Lucas S."/>
            <person name="Mishler D.B."/>
            <person name="Reski R."/>
            <person name="Grigoriev I."/>
            <person name="Quatrano R.S."/>
            <person name="Boore J.L."/>
        </authorList>
    </citation>
    <scope>NUCLEOTIDE SEQUENCE [LARGE SCALE GENOMIC DNA]</scope>
    <source>
        <strain evidence="2 3">cv. Gransden 2004</strain>
    </source>
</reference>
<protein>
    <submittedName>
        <fullName evidence="1 2">Uncharacterized protein</fullName>
    </submittedName>
</protein>
<dbReference type="EMBL" id="ABEU02000027">
    <property type="protein sequence ID" value="PNR26150.1"/>
    <property type="molecule type" value="Genomic_DNA"/>
</dbReference>
<accession>A0A2K1IA44</accession>
<dbReference type="EnsemblPlants" id="Pp3c27_510V3.1">
    <property type="protein sequence ID" value="Pp3c27_510V3.1"/>
    <property type="gene ID" value="Pp3c27_510"/>
</dbReference>
<evidence type="ECO:0000313" key="3">
    <source>
        <dbReference type="Proteomes" id="UP000006727"/>
    </source>
</evidence>
<gene>
    <name evidence="1" type="ORF">PHYPA_030724</name>
</gene>
<keyword evidence="3" id="KW-1185">Reference proteome</keyword>
<name>A0A2K1IA44_PHYPA</name>
<dbReference type="AlphaFoldDB" id="A0A2K1IA44"/>
<sequence>MVKARLPLQITRISGMHPTTRNSGLRTKFEHEVIASLFGSKP</sequence>
<proteinExistence type="predicted"/>